<dbReference type="RefSeq" id="WP_069515893.1">
    <property type="nucleotide sequence ID" value="NZ_FOFP01000002.1"/>
</dbReference>
<dbReference type="Pfam" id="PF00535">
    <property type="entry name" value="Glycos_transf_2"/>
    <property type="match status" value="1"/>
</dbReference>
<dbReference type="PANTHER" id="PTHR22916:SF3">
    <property type="entry name" value="UDP-GLCNAC:BETAGAL BETA-1,3-N-ACETYLGLUCOSAMINYLTRANSFERASE-LIKE PROTEIN 1"/>
    <property type="match status" value="1"/>
</dbReference>
<keyword evidence="1" id="KW-0997">Cell inner membrane</keyword>
<organism evidence="3 4">
    <name type="scientific">Pseudomonas cuatrocienegasensis</name>
    <dbReference type="NCBI Taxonomy" id="543360"/>
    <lineage>
        <taxon>Bacteria</taxon>
        <taxon>Pseudomonadati</taxon>
        <taxon>Pseudomonadota</taxon>
        <taxon>Gammaproteobacteria</taxon>
        <taxon>Pseudomonadales</taxon>
        <taxon>Pseudomonadaceae</taxon>
        <taxon>Pseudomonas</taxon>
    </lineage>
</organism>
<feature type="domain" description="Glycosyltransferase 2-like" evidence="2">
    <location>
        <begin position="6"/>
        <end position="126"/>
    </location>
</feature>
<keyword evidence="4" id="KW-1185">Reference proteome</keyword>
<dbReference type="SUPFAM" id="SSF53448">
    <property type="entry name" value="Nucleotide-diphospho-sugar transferases"/>
    <property type="match status" value="1"/>
</dbReference>
<evidence type="ECO:0000256" key="1">
    <source>
        <dbReference type="ARBA" id="ARBA00022519"/>
    </source>
</evidence>
<evidence type="ECO:0000313" key="4">
    <source>
        <dbReference type="Proteomes" id="UP000198512"/>
    </source>
</evidence>
<accession>A0ABY1B3Z1</accession>
<sequence>MQPLLSIVVLVYNTAEYLPACFDSLLGQNYRNVEIIAIDDSSTDDSLAICRHYEQRHANFRCLTQTNGGGAVVGNLGISLARGDYVALVDSDDVVTEEGYSLLIAEALASSADIVIGRATRLIDDQHSAAGFLYEPLVWSQHRRISSVDEFPELLHDGFYWNKIFRLAFLREYGLGMVPGLLYADREFVHKAYFYSRRTSIITALVYKWRTRPVGAGASITQSTTQVSNFLDRIRSVEIEWHDFDGIPAAETYRRLIAVTNLQRALQVINAIIRSPEFRRVFITAIQRLLSLFGDLDYRALGVRRVLYLELIKRDEVAGLCYLLALPFHGHVLAIDGHGYWQQPFLDNPELGLSPETSRIDFPTIGFFRVGGWSLNSSQLTLELEIHDTIMAHCEVEFAMQSLDGSAEITFQSRGLKGPGMYIFSVQLNSARSGSLYGLVLRYRSSVGNGQYRLGGQLLTDSGAAVLPLNADNGYQLLYSAPMGGVSLRTP</sequence>
<dbReference type="PANTHER" id="PTHR22916">
    <property type="entry name" value="GLYCOSYLTRANSFERASE"/>
    <property type="match status" value="1"/>
</dbReference>
<evidence type="ECO:0000259" key="2">
    <source>
        <dbReference type="Pfam" id="PF00535"/>
    </source>
</evidence>
<dbReference type="EMBL" id="FOFP01000002">
    <property type="protein sequence ID" value="SEP87206.1"/>
    <property type="molecule type" value="Genomic_DNA"/>
</dbReference>
<protein>
    <submittedName>
        <fullName evidence="3">Glycosyltransferase involved in cell wall bisynthesis</fullName>
    </submittedName>
</protein>
<evidence type="ECO:0000313" key="3">
    <source>
        <dbReference type="EMBL" id="SEP87206.1"/>
    </source>
</evidence>
<keyword evidence="1" id="KW-1003">Cell membrane</keyword>
<name>A0ABY1B3Z1_9PSED</name>
<keyword evidence="1" id="KW-0472">Membrane</keyword>
<dbReference type="CDD" id="cd00761">
    <property type="entry name" value="Glyco_tranf_GTA_type"/>
    <property type="match status" value="1"/>
</dbReference>
<dbReference type="InterPro" id="IPR001173">
    <property type="entry name" value="Glyco_trans_2-like"/>
</dbReference>
<dbReference type="Proteomes" id="UP000198512">
    <property type="component" value="Unassembled WGS sequence"/>
</dbReference>
<comment type="caution">
    <text evidence="3">The sequence shown here is derived from an EMBL/GenBank/DDBJ whole genome shotgun (WGS) entry which is preliminary data.</text>
</comment>
<gene>
    <name evidence="3" type="ORF">SAMN05216600_102108</name>
</gene>
<proteinExistence type="predicted"/>
<dbReference type="Gene3D" id="3.90.550.10">
    <property type="entry name" value="Spore Coat Polysaccharide Biosynthesis Protein SpsA, Chain A"/>
    <property type="match status" value="1"/>
</dbReference>
<reference evidence="3 4" key="1">
    <citation type="submission" date="2016-10" db="EMBL/GenBank/DDBJ databases">
        <authorList>
            <person name="Varghese N."/>
            <person name="Submissions S."/>
        </authorList>
    </citation>
    <scope>NUCLEOTIDE SEQUENCE [LARGE SCALE GENOMIC DNA]</scope>
    <source>
        <strain evidence="3 4">CIP 109853</strain>
    </source>
</reference>
<dbReference type="InterPro" id="IPR029044">
    <property type="entry name" value="Nucleotide-diphossugar_trans"/>
</dbReference>